<keyword evidence="16" id="KW-0175">Coiled coil</keyword>
<feature type="transmembrane region" description="Helical" evidence="18">
    <location>
        <begin position="7"/>
        <end position="30"/>
    </location>
</feature>
<proteinExistence type="predicted"/>
<feature type="domain" description="PAC" evidence="22">
    <location>
        <begin position="323"/>
        <end position="373"/>
    </location>
</feature>
<protein>
    <recommendedName>
        <fullName evidence="3">histidine kinase</fullName>
        <ecNumber evidence="3">2.7.13.3</ecNumber>
    </recommendedName>
</protein>
<dbReference type="SUPFAM" id="SSF55874">
    <property type="entry name" value="ATPase domain of HSP90 chaperone/DNA topoisomerase II/histidine kinase"/>
    <property type="match status" value="1"/>
</dbReference>
<evidence type="ECO:0000256" key="6">
    <source>
        <dbReference type="ARBA" id="ARBA00022679"/>
    </source>
</evidence>
<dbReference type="AlphaFoldDB" id="A0A4R4ABI0"/>
<reference evidence="25 26" key="1">
    <citation type="submission" date="2019-03" db="EMBL/GenBank/DDBJ databases">
        <title>Genomic Encyclopedia of Type Strains, Phase IV (KMG-IV): sequencing the most valuable type-strain genomes for metagenomic binning, comparative biology and taxonomic classification.</title>
        <authorList>
            <person name="Goeker M."/>
        </authorList>
    </citation>
    <scope>NUCLEOTIDE SEQUENCE [LARGE SCALE GENOMIC DNA]</scope>
    <source>
        <strain evidence="25 26">DSM 203</strain>
    </source>
</reference>
<dbReference type="EMBL" id="SMDC01000004">
    <property type="protein sequence ID" value="TCW36337.1"/>
    <property type="molecule type" value="Genomic_DNA"/>
</dbReference>
<dbReference type="PROSITE" id="PS50112">
    <property type="entry name" value="PAS"/>
    <property type="match status" value="2"/>
</dbReference>
<dbReference type="CDD" id="cd17546">
    <property type="entry name" value="REC_hyHK_CKI1_RcsC-like"/>
    <property type="match status" value="1"/>
</dbReference>
<evidence type="ECO:0000256" key="7">
    <source>
        <dbReference type="ARBA" id="ARBA00022692"/>
    </source>
</evidence>
<dbReference type="SMART" id="SM00091">
    <property type="entry name" value="PAS"/>
    <property type="match status" value="2"/>
</dbReference>
<dbReference type="FunFam" id="3.30.565.10:FF:000010">
    <property type="entry name" value="Sensor histidine kinase RcsC"/>
    <property type="match status" value="1"/>
</dbReference>
<dbReference type="Pfam" id="PF13426">
    <property type="entry name" value="PAS_9"/>
    <property type="match status" value="2"/>
</dbReference>
<dbReference type="SUPFAM" id="SSF52172">
    <property type="entry name" value="CheY-like"/>
    <property type="match status" value="1"/>
</dbReference>
<dbReference type="Gene3D" id="3.30.565.10">
    <property type="entry name" value="Histidine kinase-like ATPase, C-terminal domain"/>
    <property type="match status" value="1"/>
</dbReference>
<comment type="caution">
    <text evidence="25">The sequence shown here is derived from an EMBL/GenBank/DDBJ whole genome shotgun (WGS) entry which is preliminary data.</text>
</comment>
<organism evidence="25 26">
    <name type="scientific">Marichromatium gracile</name>
    <name type="common">Chromatium gracile</name>
    <dbReference type="NCBI Taxonomy" id="1048"/>
    <lineage>
        <taxon>Bacteria</taxon>
        <taxon>Pseudomonadati</taxon>
        <taxon>Pseudomonadota</taxon>
        <taxon>Gammaproteobacteria</taxon>
        <taxon>Chromatiales</taxon>
        <taxon>Chromatiaceae</taxon>
        <taxon>Marichromatium</taxon>
    </lineage>
</organism>
<dbReference type="PROSITE" id="PS50894">
    <property type="entry name" value="HPT"/>
    <property type="match status" value="1"/>
</dbReference>
<keyword evidence="6" id="KW-0808">Transferase</keyword>
<feature type="coiled-coil region" evidence="16">
    <location>
        <begin position="225"/>
        <end position="255"/>
    </location>
</feature>
<dbReference type="InterPro" id="IPR001610">
    <property type="entry name" value="PAC"/>
</dbReference>
<dbReference type="InterPro" id="IPR003594">
    <property type="entry name" value="HATPase_dom"/>
</dbReference>
<evidence type="ECO:0000256" key="15">
    <source>
        <dbReference type="PROSITE-ProRule" id="PRU00169"/>
    </source>
</evidence>
<dbReference type="PROSITE" id="PS50110">
    <property type="entry name" value="RESPONSE_REGULATORY"/>
    <property type="match status" value="1"/>
</dbReference>
<dbReference type="Gene3D" id="6.10.340.10">
    <property type="match status" value="1"/>
</dbReference>
<dbReference type="GO" id="GO:0005524">
    <property type="term" value="F:ATP binding"/>
    <property type="evidence" value="ECO:0007669"/>
    <property type="project" value="UniProtKB-KW"/>
</dbReference>
<dbReference type="InterPro" id="IPR003660">
    <property type="entry name" value="HAMP_dom"/>
</dbReference>
<dbReference type="Proteomes" id="UP000295247">
    <property type="component" value="Unassembled WGS sequence"/>
</dbReference>
<evidence type="ECO:0000256" key="18">
    <source>
        <dbReference type="SAM" id="Phobius"/>
    </source>
</evidence>
<evidence type="ECO:0000256" key="3">
    <source>
        <dbReference type="ARBA" id="ARBA00012438"/>
    </source>
</evidence>
<evidence type="ECO:0000313" key="25">
    <source>
        <dbReference type="EMBL" id="TCW36337.1"/>
    </source>
</evidence>
<dbReference type="SUPFAM" id="SSF47384">
    <property type="entry name" value="Homodimeric domain of signal transducing histidine kinase"/>
    <property type="match status" value="1"/>
</dbReference>
<dbReference type="InterPro" id="IPR008207">
    <property type="entry name" value="Sig_transdc_His_kin_Hpt_dom"/>
</dbReference>
<dbReference type="Pfam" id="PF00072">
    <property type="entry name" value="Response_reg"/>
    <property type="match status" value="1"/>
</dbReference>
<dbReference type="EC" id="2.7.13.3" evidence="3"/>
<evidence type="ECO:0000256" key="8">
    <source>
        <dbReference type="ARBA" id="ARBA00022741"/>
    </source>
</evidence>
<dbReference type="CDD" id="cd00082">
    <property type="entry name" value="HisKA"/>
    <property type="match status" value="1"/>
</dbReference>
<dbReference type="InterPro" id="IPR005467">
    <property type="entry name" value="His_kinase_dom"/>
</dbReference>
<feature type="domain" description="PAC" evidence="22">
    <location>
        <begin position="442"/>
        <end position="494"/>
    </location>
</feature>
<dbReference type="SMART" id="SM00073">
    <property type="entry name" value="HPT"/>
    <property type="match status" value="1"/>
</dbReference>
<evidence type="ECO:0000259" key="24">
    <source>
        <dbReference type="PROSITE" id="PS50894"/>
    </source>
</evidence>
<feature type="domain" description="Histidine kinase" evidence="19">
    <location>
        <begin position="512"/>
        <end position="732"/>
    </location>
</feature>
<dbReference type="SMART" id="SM00448">
    <property type="entry name" value="REC"/>
    <property type="match status" value="1"/>
</dbReference>
<dbReference type="Gene3D" id="1.20.120.160">
    <property type="entry name" value="HPT domain"/>
    <property type="match status" value="1"/>
</dbReference>
<evidence type="ECO:0000256" key="4">
    <source>
        <dbReference type="ARBA" id="ARBA00022475"/>
    </source>
</evidence>
<dbReference type="Pfam" id="PF02518">
    <property type="entry name" value="HATPase_c"/>
    <property type="match status" value="1"/>
</dbReference>
<evidence type="ECO:0000259" key="22">
    <source>
        <dbReference type="PROSITE" id="PS50113"/>
    </source>
</evidence>
<dbReference type="CDD" id="cd16922">
    <property type="entry name" value="HATPase_EvgS-ArcB-TorS-like"/>
    <property type="match status" value="1"/>
</dbReference>
<dbReference type="SMART" id="SM00086">
    <property type="entry name" value="PAC"/>
    <property type="match status" value="2"/>
</dbReference>
<keyword evidence="12" id="KW-0902">Two-component regulatory system</keyword>
<dbReference type="SUPFAM" id="SSF158472">
    <property type="entry name" value="HAMP domain-like"/>
    <property type="match status" value="1"/>
</dbReference>
<dbReference type="Pfam" id="PF00672">
    <property type="entry name" value="HAMP"/>
    <property type="match status" value="1"/>
</dbReference>
<feature type="modified residue" description="4-aspartylphosphate" evidence="15">
    <location>
        <position position="920"/>
    </location>
</feature>
<dbReference type="SMART" id="SM00388">
    <property type="entry name" value="HisKA"/>
    <property type="match status" value="1"/>
</dbReference>
<dbReference type="PANTHER" id="PTHR45339">
    <property type="entry name" value="HYBRID SIGNAL TRANSDUCTION HISTIDINE KINASE J"/>
    <property type="match status" value="1"/>
</dbReference>
<keyword evidence="9" id="KW-0418">Kinase</keyword>
<feature type="modified residue" description="Phosphohistidine" evidence="14">
    <location>
        <position position="1067"/>
    </location>
</feature>
<dbReference type="InterPro" id="IPR000700">
    <property type="entry name" value="PAS-assoc_C"/>
</dbReference>
<dbReference type="PANTHER" id="PTHR45339:SF1">
    <property type="entry name" value="HYBRID SIGNAL TRANSDUCTION HISTIDINE KINASE J"/>
    <property type="match status" value="1"/>
</dbReference>
<keyword evidence="13 18" id="KW-0472">Membrane</keyword>
<dbReference type="RefSeq" id="WP_132229359.1">
    <property type="nucleotide sequence ID" value="NZ_NRRH01000051.1"/>
</dbReference>
<comment type="catalytic activity">
    <reaction evidence="1">
        <text>ATP + protein L-histidine = ADP + protein N-phospho-L-histidine.</text>
        <dbReference type="EC" id="2.7.13.3"/>
    </reaction>
</comment>
<feature type="domain" description="Response regulatory" evidence="20">
    <location>
        <begin position="871"/>
        <end position="988"/>
    </location>
</feature>
<evidence type="ECO:0000256" key="14">
    <source>
        <dbReference type="PROSITE-ProRule" id="PRU00110"/>
    </source>
</evidence>
<evidence type="ECO:0000256" key="12">
    <source>
        <dbReference type="ARBA" id="ARBA00023012"/>
    </source>
</evidence>
<keyword evidence="5 15" id="KW-0597">Phosphoprotein</keyword>
<feature type="region of interest" description="Disordered" evidence="17">
    <location>
        <begin position="847"/>
        <end position="866"/>
    </location>
</feature>
<dbReference type="InterPro" id="IPR036097">
    <property type="entry name" value="HisK_dim/P_sf"/>
</dbReference>
<dbReference type="PRINTS" id="PR00344">
    <property type="entry name" value="BCTRLSENSOR"/>
</dbReference>
<dbReference type="Pfam" id="PF00512">
    <property type="entry name" value="HisKA"/>
    <property type="match status" value="1"/>
</dbReference>
<keyword evidence="7 18" id="KW-0812">Transmembrane</keyword>
<evidence type="ECO:0000256" key="17">
    <source>
        <dbReference type="SAM" id="MobiDB-lite"/>
    </source>
</evidence>
<dbReference type="InterPro" id="IPR036890">
    <property type="entry name" value="HATPase_C_sf"/>
</dbReference>
<dbReference type="InterPro" id="IPR000014">
    <property type="entry name" value="PAS"/>
</dbReference>
<evidence type="ECO:0000259" key="23">
    <source>
        <dbReference type="PROSITE" id="PS50885"/>
    </source>
</evidence>
<dbReference type="PROSITE" id="PS50109">
    <property type="entry name" value="HIS_KIN"/>
    <property type="match status" value="1"/>
</dbReference>
<feature type="domain" description="PAS" evidence="21">
    <location>
        <begin position="245"/>
        <end position="299"/>
    </location>
</feature>
<evidence type="ECO:0000256" key="16">
    <source>
        <dbReference type="SAM" id="Coils"/>
    </source>
</evidence>
<evidence type="ECO:0000256" key="9">
    <source>
        <dbReference type="ARBA" id="ARBA00022777"/>
    </source>
</evidence>
<feature type="compositionally biased region" description="Pro residues" evidence="17">
    <location>
        <begin position="851"/>
        <end position="861"/>
    </location>
</feature>
<dbReference type="Gene3D" id="3.30.450.20">
    <property type="entry name" value="PAS domain"/>
    <property type="match status" value="2"/>
</dbReference>
<dbReference type="InterPro" id="IPR001789">
    <property type="entry name" value="Sig_transdc_resp-reg_receiver"/>
</dbReference>
<gene>
    <name evidence="25" type="ORF">EDC29_104124</name>
</gene>
<evidence type="ECO:0000259" key="20">
    <source>
        <dbReference type="PROSITE" id="PS50110"/>
    </source>
</evidence>
<dbReference type="GO" id="GO:0000155">
    <property type="term" value="F:phosphorelay sensor kinase activity"/>
    <property type="evidence" value="ECO:0007669"/>
    <property type="project" value="InterPro"/>
</dbReference>
<dbReference type="CDD" id="cd00130">
    <property type="entry name" value="PAS"/>
    <property type="match status" value="2"/>
</dbReference>
<dbReference type="InterPro" id="IPR036641">
    <property type="entry name" value="HPT_dom_sf"/>
</dbReference>
<dbReference type="InterPro" id="IPR035965">
    <property type="entry name" value="PAS-like_dom_sf"/>
</dbReference>
<evidence type="ECO:0000256" key="5">
    <source>
        <dbReference type="ARBA" id="ARBA00022553"/>
    </source>
</evidence>
<keyword evidence="11 18" id="KW-1133">Transmembrane helix</keyword>
<evidence type="ECO:0000313" key="26">
    <source>
        <dbReference type="Proteomes" id="UP000295247"/>
    </source>
</evidence>
<evidence type="ECO:0000259" key="19">
    <source>
        <dbReference type="PROSITE" id="PS50109"/>
    </source>
</evidence>
<dbReference type="Gene3D" id="3.40.50.2300">
    <property type="match status" value="1"/>
</dbReference>
<keyword evidence="8" id="KW-0547">Nucleotide-binding</keyword>
<sequence length="1135" mass="123341">MSFRLKTILGIALIEAALLALLVFSALSWLRESNEAQLVQRATTAASLVATNATDAVLATDLARLESLLDEVLTNADIVYARVRDRDGLILAEAGAARALARRFVADQDPSHAADGVFDTRAEIHAGGAYFGRVELGVSVEPFLALLSSARSGAIGIALLEMALVALFSLLLGTYLSRQLLRLRDASNRIAREGPGVRIPQHGNDEIGEAIRAFNLMSARLADSYADLNEALAAARQLAERIRRSEAQKSALLDAALDAIVTIDLDGRVVDFNASAEQIFGYLREDVGGQLLEQLIVPERYRAAHRRGMARFRAEGKGRVVGQRLEMEALHRDGHEFPIEIAITEVEADETVYFTAFIRDISARRRAEEELRLAAQAFEAQEAIFITDAESRILRVNRAFTAITGYAPHEAIGETPRLLKSGRQSQRFYREMWARLQRDGHWEGEIENRRRNGEIFPEWLSITTVRDPDGRVTNYVANFIDISERKRTEAALIEERARAEQASEAKSRFLATMSHEIRTPLNAILNMNELLLESGLDPEQAAHARVAGEAGHSLLSVVDSILDFSKIEAGRMETRPEPCALEPLLEGVLGLFAARAFAKGVELLLTLDPQLPVRGELDPGQLRQILLNLLGNALKFTEHGAIELCAGVVGEGAEQRLSIEVRDTGIGIARERLSELFNEFVQVDDSRRRRFGGTGLGLAICRGLARIMGGEIGCASEPGVGSRFWVRLPLRARAPADDRRARLARRAAGWRVQVWAASAPLAEGLARQLRLLGLETVIVGEERWFAEAAAVPARLWLAAPPGAGRAAREIPIHRDRTSAPTSEAATLPLMPRALCWQLGMALGAPELFPAPDSPRPEPAAPTPTATAATGPILLVEDSEANRLVALAILERAGYRVETAADGHQALAALRARPYALVLMDVSMPGMDGLEATRAIRALPGERARVPIVAMTANAFSEDRERCLAAGMDDYLSKPVVRAELFAALARWLGGERPEDAPVGASAGERAAPAQAVGVLDLGVIDELAEEMGEDFLVGMLQTFEIETRRRVACIEQAWEAGEIAQLEHEAHTLKGASGTFGARALQALAFDCEQAARAADRDRLAPLIARLRGCAEQALEALVQCFAKGGDGPRGPARD</sequence>
<keyword evidence="10" id="KW-0067">ATP-binding</keyword>
<dbReference type="PROSITE" id="PS50885">
    <property type="entry name" value="HAMP"/>
    <property type="match status" value="1"/>
</dbReference>
<dbReference type="InterPro" id="IPR003661">
    <property type="entry name" value="HisK_dim/P_dom"/>
</dbReference>
<dbReference type="PROSITE" id="PS50113">
    <property type="entry name" value="PAC"/>
    <property type="match status" value="2"/>
</dbReference>
<evidence type="ECO:0000256" key="11">
    <source>
        <dbReference type="ARBA" id="ARBA00022989"/>
    </source>
</evidence>
<dbReference type="Pfam" id="PF01627">
    <property type="entry name" value="Hpt"/>
    <property type="match status" value="1"/>
</dbReference>
<keyword evidence="4" id="KW-1003">Cell membrane</keyword>
<dbReference type="SMART" id="SM00387">
    <property type="entry name" value="HATPase_c"/>
    <property type="match status" value="1"/>
</dbReference>
<dbReference type="InterPro" id="IPR004358">
    <property type="entry name" value="Sig_transdc_His_kin-like_C"/>
</dbReference>
<name>A0A4R4ABI0_MARGR</name>
<feature type="domain" description="HPt" evidence="24">
    <location>
        <begin position="1028"/>
        <end position="1121"/>
    </location>
</feature>
<evidence type="ECO:0000256" key="13">
    <source>
        <dbReference type="ARBA" id="ARBA00023136"/>
    </source>
</evidence>
<dbReference type="SMART" id="SM00304">
    <property type="entry name" value="HAMP"/>
    <property type="match status" value="1"/>
</dbReference>
<evidence type="ECO:0000259" key="21">
    <source>
        <dbReference type="PROSITE" id="PS50112"/>
    </source>
</evidence>
<accession>A0A4R4ABI0</accession>
<evidence type="ECO:0000256" key="2">
    <source>
        <dbReference type="ARBA" id="ARBA00004651"/>
    </source>
</evidence>
<dbReference type="Gene3D" id="1.10.287.130">
    <property type="match status" value="1"/>
</dbReference>
<feature type="domain" description="PAS" evidence="21">
    <location>
        <begin position="367"/>
        <end position="415"/>
    </location>
</feature>
<dbReference type="CDD" id="cd00088">
    <property type="entry name" value="HPT"/>
    <property type="match status" value="1"/>
</dbReference>
<dbReference type="GO" id="GO:0005886">
    <property type="term" value="C:plasma membrane"/>
    <property type="evidence" value="ECO:0007669"/>
    <property type="project" value="UniProtKB-SubCell"/>
</dbReference>
<dbReference type="InterPro" id="IPR011006">
    <property type="entry name" value="CheY-like_superfamily"/>
</dbReference>
<evidence type="ECO:0000256" key="10">
    <source>
        <dbReference type="ARBA" id="ARBA00022840"/>
    </source>
</evidence>
<feature type="domain" description="HAMP" evidence="23">
    <location>
        <begin position="174"/>
        <end position="226"/>
    </location>
</feature>
<dbReference type="CDD" id="cd06225">
    <property type="entry name" value="HAMP"/>
    <property type="match status" value="1"/>
</dbReference>
<dbReference type="SUPFAM" id="SSF47226">
    <property type="entry name" value="Histidine-containing phosphotransfer domain, HPT domain"/>
    <property type="match status" value="1"/>
</dbReference>
<comment type="subcellular location">
    <subcellularLocation>
        <location evidence="2">Cell membrane</location>
        <topology evidence="2">Multi-pass membrane protein</topology>
    </subcellularLocation>
</comment>
<evidence type="ECO:0000256" key="1">
    <source>
        <dbReference type="ARBA" id="ARBA00000085"/>
    </source>
</evidence>
<dbReference type="NCBIfam" id="TIGR00229">
    <property type="entry name" value="sensory_box"/>
    <property type="match status" value="2"/>
</dbReference>
<dbReference type="SUPFAM" id="SSF55785">
    <property type="entry name" value="PYP-like sensor domain (PAS domain)"/>
    <property type="match status" value="2"/>
</dbReference>